<dbReference type="EMBL" id="JAVIDA010000001">
    <property type="protein sequence ID" value="MDQ9069883.1"/>
    <property type="molecule type" value="Genomic_DNA"/>
</dbReference>
<dbReference type="NCBIfam" id="NF038216">
    <property type="entry name" value="ABZJ_00895_fam"/>
    <property type="match status" value="1"/>
</dbReference>
<dbReference type="Proteomes" id="UP001243195">
    <property type="component" value="Unassembled WGS sequence"/>
</dbReference>
<gene>
    <name evidence="2" type="ORF">RFH51_00170</name>
</gene>
<evidence type="ECO:0000256" key="1">
    <source>
        <dbReference type="SAM" id="Phobius"/>
    </source>
</evidence>
<dbReference type="AlphaFoldDB" id="A0AAW8JEX8"/>
<keyword evidence="1" id="KW-1133">Transmembrane helix</keyword>
<reference evidence="2" key="1">
    <citation type="submission" date="2023-08" db="EMBL/GenBank/DDBJ databases">
        <title>Emergence of clinically-relevant ST2 carbapenem-resistant Acinetobacter baumannii strains in hospital sewages in Zhejiang, East of China.</title>
        <authorList>
            <person name="Kaichao C."/>
            <person name="Zhang R."/>
        </authorList>
    </citation>
    <scope>NUCLEOTIDE SEQUENCE</scope>
    <source>
        <strain evidence="2">M-SY-60</strain>
    </source>
</reference>
<feature type="transmembrane region" description="Helical" evidence="1">
    <location>
        <begin position="5"/>
        <end position="26"/>
    </location>
</feature>
<feature type="transmembrane region" description="Helical" evidence="1">
    <location>
        <begin position="62"/>
        <end position="85"/>
    </location>
</feature>
<keyword evidence="1" id="KW-0472">Membrane</keyword>
<feature type="transmembrane region" description="Helical" evidence="1">
    <location>
        <begin position="32"/>
        <end position="50"/>
    </location>
</feature>
<proteinExistence type="predicted"/>
<organism evidence="2 3">
    <name type="scientific">Acinetobacter gerneri</name>
    <dbReference type="NCBI Taxonomy" id="202952"/>
    <lineage>
        <taxon>Bacteria</taxon>
        <taxon>Pseudomonadati</taxon>
        <taxon>Pseudomonadota</taxon>
        <taxon>Gammaproteobacteria</taxon>
        <taxon>Moraxellales</taxon>
        <taxon>Moraxellaceae</taxon>
        <taxon>Acinetobacter</taxon>
    </lineage>
</organism>
<accession>A0AAW8JEX8</accession>
<evidence type="ECO:0000313" key="3">
    <source>
        <dbReference type="Proteomes" id="UP001243195"/>
    </source>
</evidence>
<feature type="transmembrane region" description="Helical" evidence="1">
    <location>
        <begin position="105"/>
        <end position="127"/>
    </location>
</feature>
<keyword evidence="1" id="KW-0812">Transmembrane</keyword>
<protein>
    <submittedName>
        <fullName evidence="2">ABZJ_00895 family protein</fullName>
    </submittedName>
</protein>
<evidence type="ECO:0000313" key="2">
    <source>
        <dbReference type="EMBL" id="MDQ9069883.1"/>
    </source>
</evidence>
<dbReference type="GeneID" id="84208106"/>
<dbReference type="RefSeq" id="WP_004856817.1">
    <property type="nucleotide sequence ID" value="NZ_BBLI01000011.1"/>
</dbReference>
<dbReference type="InterPro" id="IPR047730">
    <property type="entry name" value="ABZJ_00895-like"/>
</dbReference>
<sequence>MKHYFLYFAAIYSIALVLLGVLFTMFNLGMITTLPILIAAGFLTAAHFVKKEQRLPSNDEKMLLVWGTTMTALVIACILLFFYIVTNPASDHLLEAAEKSGLAGTAVIMLFVVIIHGGIFYLSYGWYANRCFNKLNQ</sequence>
<name>A0AAW8JEX8_9GAMM</name>
<comment type="caution">
    <text evidence="2">The sequence shown here is derived from an EMBL/GenBank/DDBJ whole genome shotgun (WGS) entry which is preliminary data.</text>
</comment>